<organism evidence="2 3">
    <name type="scientific">Providencia alcalifaciens DSM 30120</name>
    <dbReference type="NCBI Taxonomy" id="520999"/>
    <lineage>
        <taxon>Bacteria</taxon>
        <taxon>Pseudomonadati</taxon>
        <taxon>Pseudomonadota</taxon>
        <taxon>Gammaproteobacteria</taxon>
        <taxon>Enterobacterales</taxon>
        <taxon>Morganellaceae</taxon>
        <taxon>Providencia</taxon>
    </lineage>
</organism>
<protein>
    <submittedName>
        <fullName evidence="2">Uncharacterized protein</fullName>
    </submittedName>
</protein>
<keyword evidence="1" id="KW-0812">Transmembrane</keyword>
<accession>B6XDQ2</accession>
<comment type="caution">
    <text evidence="2">The sequence shown here is derived from an EMBL/GenBank/DDBJ whole genome shotgun (WGS) entry which is preliminary data.</text>
</comment>
<evidence type="ECO:0000313" key="3">
    <source>
        <dbReference type="Proteomes" id="UP000003729"/>
    </source>
</evidence>
<dbReference type="Proteomes" id="UP000003729">
    <property type="component" value="Unassembled WGS sequence"/>
</dbReference>
<evidence type="ECO:0000256" key="1">
    <source>
        <dbReference type="SAM" id="Phobius"/>
    </source>
</evidence>
<keyword evidence="1" id="KW-1133">Transmembrane helix</keyword>
<gene>
    <name evidence="2" type="ORF">PROVALCAL_01476</name>
</gene>
<reference evidence="2 3" key="2">
    <citation type="submission" date="2008-10" db="EMBL/GenBank/DDBJ databases">
        <authorList>
            <person name="Fulton L."/>
            <person name="Clifton S."/>
            <person name="Fulton B."/>
            <person name="Xu J."/>
            <person name="Minx P."/>
            <person name="Pepin K.H."/>
            <person name="Johnson M."/>
            <person name="Bhonagiri V."/>
            <person name="Nash W.E."/>
            <person name="Mardis E.R."/>
            <person name="Wilson R.K."/>
        </authorList>
    </citation>
    <scope>NUCLEOTIDE SEQUENCE [LARGE SCALE GENOMIC DNA]</scope>
    <source>
        <strain evidence="2 3">DSM 30120</strain>
    </source>
</reference>
<feature type="transmembrane region" description="Helical" evidence="1">
    <location>
        <begin position="6"/>
        <end position="25"/>
    </location>
</feature>
<sequence length="68" mass="7806">MCFLENAAIILALCLVATFILKNQIVRLKKKHLQKSSNEKHNIPSYVQQDLNIYANFPITIFIALTFV</sequence>
<dbReference type="EMBL" id="ABXW01000042">
    <property type="protein sequence ID" value="EEB46363.1"/>
    <property type="molecule type" value="Genomic_DNA"/>
</dbReference>
<evidence type="ECO:0000313" key="2">
    <source>
        <dbReference type="EMBL" id="EEB46363.1"/>
    </source>
</evidence>
<reference evidence="2 3" key="1">
    <citation type="submission" date="2008-10" db="EMBL/GenBank/DDBJ databases">
        <title>Draft genome sequence of Providencia alcalifaciens (DSM 30120).</title>
        <authorList>
            <person name="Sudarsanam P."/>
            <person name="Ley R."/>
            <person name="Guruge J."/>
            <person name="Turnbaugh P.J."/>
            <person name="Mahowald M."/>
            <person name="Liep D."/>
            <person name="Gordon J."/>
        </authorList>
    </citation>
    <scope>NUCLEOTIDE SEQUENCE [LARGE SCALE GENOMIC DNA]</scope>
    <source>
        <strain evidence="2 3">DSM 30120</strain>
    </source>
</reference>
<proteinExistence type="predicted"/>
<dbReference type="AlphaFoldDB" id="B6XDQ2"/>
<name>B6XDQ2_9GAMM</name>
<keyword evidence="1" id="KW-0472">Membrane</keyword>